<dbReference type="SUPFAM" id="SSF46689">
    <property type="entry name" value="Homeodomain-like"/>
    <property type="match status" value="1"/>
</dbReference>
<dbReference type="GO" id="GO:0000150">
    <property type="term" value="F:DNA strand exchange activity"/>
    <property type="evidence" value="ECO:0007669"/>
    <property type="project" value="InterPro"/>
</dbReference>
<evidence type="ECO:0000256" key="3">
    <source>
        <dbReference type="ARBA" id="ARBA00023125"/>
    </source>
</evidence>
<dbReference type="Proteomes" id="UP000293369">
    <property type="component" value="Unassembled WGS sequence"/>
</dbReference>
<dbReference type="PROSITE" id="PS00398">
    <property type="entry name" value="RECOMBINASES_2"/>
    <property type="match status" value="1"/>
</dbReference>
<dbReference type="SMART" id="SM00857">
    <property type="entry name" value="Resolvase"/>
    <property type="match status" value="1"/>
</dbReference>
<dbReference type="AlphaFoldDB" id="A0A4Q7D675"/>
<dbReference type="PANTHER" id="PTHR30461:SF2">
    <property type="entry name" value="SERINE RECOMBINASE PINE-RELATED"/>
    <property type="match status" value="1"/>
</dbReference>
<dbReference type="PROSITE" id="PS51736">
    <property type="entry name" value="RECOMBINASES_3"/>
    <property type="match status" value="1"/>
</dbReference>
<dbReference type="EMBL" id="SGFE01000002">
    <property type="protein sequence ID" value="RZI33578.1"/>
    <property type="molecule type" value="Genomic_DNA"/>
</dbReference>
<dbReference type="GO" id="GO:0003677">
    <property type="term" value="F:DNA binding"/>
    <property type="evidence" value="ECO:0007669"/>
    <property type="project" value="UniProtKB-KW"/>
</dbReference>
<organism evidence="7 8">
    <name type="scientific">Pseudomonas orientalis</name>
    <dbReference type="NCBI Taxonomy" id="76758"/>
    <lineage>
        <taxon>Bacteria</taxon>
        <taxon>Pseudomonadati</taxon>
        <taxon>Pseudomonadota</taxon>
        <taxon>Gammaproteobacteria</taxon>
        <taxon>Pseudomonadales</taxon>
        <taxon>Pseudomonadaceae</taxon>
        <taxon>Pseudomonas</taxon>
    </lineage>
</organism>
<dbReference type="GO" id="GO:0015074">
    <property type="term" value="P:DNA integration"/>
    <property type="evidence" value="ECO:0007669"/>
    <property type="project" value="UniProtKB-KW"/>
</dbReference>
<gene>
    <name evidence="7" type="ORF">EUX57_02210</name>
</gene>
<evidence type="ECO:0000256" key="4">
    <source>
        <dbReference type="ARBA" id="ARBA00023172"/>
    </source>
</evidence>
<evidence type="ECO:0000259" key="6">
    <source>
        <dbReference type="PROSITE" id="PS51736"/>
    </source>
</evidence>
<proteinExistence type="inferred from homology"/>
<dbReference type="Gene3D" id="1.10.10.60">
    <property type="entry name" value="Homeodomain-like"/>
    <property type="match status" value="1"/>
</dbReference>
<comment type="caution">
    <text evidence="7">The sequence shown here is derived from an EMBL/GenBank/DDBJ whole genome shotgun (WGS) entry which is preliminary data.</text>
</comment>
<dbReference type="InterPro" id="IPR006118">
    <property type="entry name" value="Recombinase_CS"/>
</dbReference>
<dbReference type="Pfam" id="PF02796">
    <property type="entry name" value="HTH_7"/>
    <property type="match status" value="1"/>
</dbReference>
<dbReference type="Gene3D" id="3.40.50.1390">
    <property type="entry name" value="Resolvase, N-terminal catalytic domain"/>
    <property type="match status" value="1"/>
</dbReference>
<accession>A0A4Q7D675</accession>
<dbReference type="Pfam" id="PF00239">
    <property type="entry name" value="Resolvase"/>
    <property type="match status" value="1"/>
</dbReference>
<feature type="domain" description="Resolvase/invertase-type recombinase catalytic" evidence="6">
    <location>
        <begin position="3"/>
        <end position="141"/>
    </location>
</feature>
<protein>
    <submittedName>
        <fullName evidence="7">Recombinase family protein</fullName>
    </submittedName>
</protein>
<evidence type="ECO:0000256" key="5">
    <source>
        <dbReference type="PIRSR" id="PIRSR606118-50"/>
    </source>
</evidence>
<evidence type="ECO:0000256" key="1">
    <source>
        <dbReference type="ARBA" id="ARBA00009913"/>
    </source>
</evidence>
<dbReference type="RefSeq" id="WP_130137959.1">
    <property type="nucleotide sequence ID" value="NZ_SGFE01000002.1"/>
</dbReference>
<feature type="active site" description="O-(5'-phospho-DNA)-serine intermediate" evidence="5">
    <location>
        <position position="11"/>
    </location>
</feature>
<evidence type="ECO:0000313" key="7">
    <source>
        <dbReference type="EMBL" id="RZI33578.1"/>
    </source>
</evidence>
<keyword evidence="3" id="KW-0238">DNA-binding</keyword>
<keyword evidence="2" id="KW-0229">DNA integration</keyword>
<dbReference type="InterPro" id="IPR006119">
    <property type="entry name" value="Resolv_N"/>
</dbReference>
<comment type="similarity">
    <text evidence="1">Belongs to the site-specific recombinase resolvase family.</text>
</comment>
<dbReference type="InterPro" id="IPR006120">
    <property type="entry name" value="Resolvase_HTH_dom"/>
</dbReference>
<name>A0A4Q7D675_9PSED</name>
<evidence type="ECO:0000313" key="8">
    <source>
        <dbReference type="Proteomes" id="UP000293369"/>
    </source>
</evidence>
<dbReference type="InterPro" id="IPR036162">
    <property type="entry name" value="Resolvase-like_N_sf"/>
</dbReference>
<dbReference type="CDD" id="cd03768">
    <property type="entry name" value="SR_ResInv"/>
    <property type="match status" value="1"/>
</dbReference>
<dbReference type="PANTHER" id="PTHR30461">
    <property type="entry name" value="DNA-INVERTASE FROM LAMBDOID PROPHAGE"/>
    <property type="match status" value="1"/>
</dbReference>
<dbReference type="InterPro" id="IPR009057">
    <property type="entry name" value="Homeodomain-like_sf"/>
</dbReference>
<dbReference type="CDD" id="cd00569">
    <property type="entry name" value="HTH_Hin_like"/>
    <property type="match status" value="1"/>
</dbReference>
<evidence type="ECO:0000256" key="2">
    <source>
        <dbReference type="ARBA" id="ARBA00022908"/>
    </source>
</evidence>
<reference evidence="7 8" key="1">
    <citation type="submission" date="2019-02" db="EMBL/GenBank/DDBJ databases">
        <title>Pseudomonas spp from wheat grain.</title>
        <authorList>
            <person name="Cho G.-S."/>
            <person name="Franz C.M.A.P."/>
        </authorList>
    </citation>
    <scope>NUCLEOTIDE SEQUENCE [LARGE SCALE GENOMIC DNA]</scope>
    <source>
        <strain evidence="7 8">133NRW</strain>
    </source>
</reference>
<dbReference type="SUPFAM" id="SSF53041">
    <property type="entry name" value="Resolvase-like"/>
    <property type="match status" value="1"/>
</dbReference>
<dbReference type="InterPro" id="IPR050639">
    <property type="entry name" value="SSR_resolvase"/>
</dbReference>
<keyword evidence="4" id="KW-0233">DNA recombination</keyword>
<sequence>MATTFAYGRVSTGLQETLNQRLELENAGWVIDFWFSDTVSGKTHAAQRPAFRELLSKIRNGETLVVSKLDRLGRDAIDILQTVRMLGERSIRVVVQQLGSTDLTSPAGKLLLSMLAAVAEMERDLLIERTQAGLVRAKAQGKQLGRPPKLTQRQRSEITTALDEGMSISALSKLYAVSRATIAGVKADQKHP</sequence>